<feature type="transmembrane region" description="Helical" evidence="1">
    <location>
        <begin position="147"/>
        <end position="172"/>
    </location>
</feature>
<name>A0A1F4UNH8_9BACT</name>
<dbReference type="EMBL" id="MEUP01000032">
    <property type="protein sequence ID" value="OGC46489.1"/>
    <property type="molecule type" value="Genomic_DNA"/>
</dbReference>
<evidence type="ECO:0000256" key="1">
    <source>
        <dbReference type="SAM" id="Phobius"/>
    </source>
</evidence>
<reference evidence="2 3" key="1">
    <citation type="journal article" date="2016" name="Nat. Commun.">
        <title>Thousands of microbial genomes shed light on interconnected biogeochemical processes in an aquifer system.</title>
        <authorList>
            <person name="Anantharaman K."/>
            <person name="Brown C.T."/>
            <person name="Hug L.A."/>
            <person name="Sharon I."/>
            <person name="Castelle C.J."/>
            <person name="Probst A.J."/>
            <person name="Thomas B.C."/>
            <person name="Singh A."/>
            <person name="Wilkins M.J."/>
            <person name="Karaoz U."/>
            <person name="Brodie E.L."/>
            <person name="Williams K.H."/>
            <person name="Hubbard S.S."/>
            <person name="Banfield J.F."/>
        </authorList>
    </citation>
    <scope>NUCLEOTIDE SEQUENCE [LARGE SCALE GENOMIC DNA]</scope>
</reference>
<keyword evidence="1" id="KW-0812">Transmembrane</keyword>
<organism evidence="2 3">
    <name type="scientific">candidate division WS6 bacterium RIFOXYC1_FULL_33_10</name>
    <dbReference type="NCBI Taxonomy" id="1802606"/>
    <lineage>
        <taxon>Bacteria</taxon>
        <taxon>Candidatus Dojkabacteria</taxon>
    </lineage>
</organism>
<feature type="transmembrane region" description="Helical" evidence="1">
    <location>
        <begin position="63"/>
        <end position="82"/>
    </location>
</feature>
<proteinExistence type="predicted"/>
<dbReference type="Pfam" id="PF04307">
    <property type="entry name" value="YdjM"/>
    <property type="match status" value="1"/>
</dbReference>
<protein>
    <submittedName>
        <fullName evidence="2">Uncharacterized protein</fullName>
    </submittedName>
</protein>
<comment type="caution">
    <text evidence="2">The sequence shown here is derived from an EMBL/GenBank/DDBJ whole genome shotgun (WGS) entry which is preliminary data.</text>
</comment>
<gene>
    <name evidence="2" type="ORF">A3J98_01310</name>
</gene>
<feature type="transmembrane region" description="Helical" evidence="1">
    <location>
        <begin position="184"/>
        <end position="203"/>
    </location>
</feature>
<dbReference type="InterPro" id="IPR007404">
    <property type="entry name" value="YdjM-like"/>
</dbReference>
<keyword evidence="1" id="KW-1133">Transmembrane helix</keyword>
<evidence type="ECO:0000313" key="3">
    <source>
        <dbReference type="Proteomes" id="UP000178631"/>
    </source>
</evidence>
<sequence length="406" mass="47617">MYLAHGPISYILNESIQKKNISKLSKQEHILVMVLSILFGILPDIDLAILGMTNIPSFQHHSIFTHSAILYILIWVLLNIFVKILKRVLNKESRKVLRDELLNVILWSFLIGTLSHFVADLLFSYSLTLFPIQNQITILGSIFKFNYFTSYIFTPAFATETLFIWIFLLLIFKKYLKDINPIKYLLYSLISLSFVYMLFTMYMNLNTYNNAYHFVDGKRNEDIDFDGVQDRYDTDTNNDRVKNIYELDTYKAINFVKSISNGKYLVTNTNDTWGKLKYNFGAFGSYRLISQAYFEQNLPIEPVLREYYRTKNTPQTYTLSLSYPTLLYEYLNEYGVHTTYNRKEYIGEIFFVMEVERVMNMGIVVGENTFGIVLPNDTRLVTHTLDEILKEYKATEIKVLSVFQVE</sequence>
<feature type="transmembrane region" description="Helical" evidence="1">
    <location>
        <begin position="102"/>
        <end position="127"/>
    </location>
</feature>
<dbReference type="AlphaFoldDB" id="A0A1F4UNH8"/>
<accession>A0A1F4UNH8</accession>
<evidence type="ECO:0000313" key="2">
    <source>
        <dbReference type="EMBL" id="OGC46489.1"/>
    </source>
</evidence>
<dbReference type="Proteomes" id="UP000178631">
    <property type="component" value="Unassembled WGS sequence"/>
</dbReference>
<keyword evidence="1" id="KW-0472">Membrane</keyword>
<feature type="transmembrane region" description="Helical" evidence="1">
    <location>
        <begin position="30"/>
        <end position="51"/>
    </location>
</feature>